<keyword evidence="3" id="KW-0813">Transport</keyword>
<feature type="transmembrane region" description="Helical" evidence="15">
    <location>
        <begin position="273"/>
        <end position="291"/>
    </location>
</feature>
<feature type="domain" description="Polysaccharide export protein N-terminal" evidence="16">
    <location>
        <begin position="76"/>
        <end position="172"/>
    </location>
</feature>
<dbReference type="AlphaFoldDB" id="A0A4Q9HD79"/>
<evidence type="ECO:0000256" key="8">
    <source>
        <dbReference type="ARBA" id="ARBA00023047"/>
    </source>
</evidence>
<keyword evidence="19" id="KW-1185">Reference proteome</keyword>
<reference evidence="18 19" key="1">
    <citation type="submission" date="2019-02" db="EMBL/GenBank/DDBJ databases">
        <title>Pedobacter kyonggii whole genome sequence analysis.</title>
        <authorList>
            <person name="Dahal R.H."/>
        </authorList>
    </citation>
    <scope>NUCLEOTIDE SEQUENCE [LARGE SCALE GENOMIC DNA]</scope>
    <source>
        <strain evidence="18 19">K-4-11-1</strain>
    </source>
</reference>
<evidence type="ECO:0000256" key="7">
    <source>
        <dbReference type="ARBA" id="ARBA00022729"/>
    </source>
</evidence>
<evidence type="ECO:0000256" key="11">
    <source>
        <dbReference type="ARBA" id="ARBA00023136"/>
    </source>
</evidence>
<evidence type="ECO:0000256" key="6">
    <source>
        <dbReference type="ARBA" id="ARBA00022692"/>
    </source>
</evidence>
<dbReference type="PANTHER" id="PTHR33619:SF3">
    <property type="entry name" value="POLYSACCHARIDE EXPORT PROTEIN GFCE-RELATED"/>
    <property type="match status" value="1"/>
</dbReference>
<dbReference type="OrthoDB" id="937431at2"/>
<dbReference type="PANTHER" id="PTHR33619">
    <property type="entry name" value="POLYSACCHARIDE EXPORT PROTEIN GFCE-RELATED"/>
    <property type="match status" value="1"/>
</dbReference>
<dbReference type="EMBL" id="SIXF01000009">
    <property type="protein sequence ID" value="TBO42175.1"/>
    <property type="molecule type" value="Genomic_DNA"/>
</dbReference>
<dbReference type="GO" id="GO:0015159">
    <property type="term" value="F:polysaccharide transmembrane transporter activity"/>
    <property type="evidence" value="ECO:0007669"/>
    <property type="project" value="InterPro"/>
</dbReference>
<dbReference type="GO" id="GO:0009279">
    <property type="term" value="C:cell outer membrane"/>
    <property type="evidence" value="ECO:0007669"/>
    <property type="project" value="UniProtKB-SubCell"/>
</dbReference>
<gene>
    <name evidence="18" type="ORF">EYS08_11650</name>
</gene>
<evidence type="ECO:0000259" key="16">
    <source>
        <dbReference type="Pfam" id="PF02563"/>
    </source>
</evidence>
<keyword evidence="14" id="KW-0449">Lipoprotein</keyword>
<dbReference type="GO" id="GO:0006811">
    <property type="term" value="P:monoatomic ion transport"/>
    <property type="evidence" value="ECO:0007669"/>
    <property type="project" value="UniProtKB-KW"/>
</dbReference>
<keyword evidence="10" id="KW-0626">Porin</keyword>
<keyword evidence="5" id="KW-0762">Sugar transport</keyword>
<evidence type="ECO:0000259" key="17">
    <source>
        <dbReference type="Pfam" id="PF22461"/>
    </source>
</evidence>
<feature type="domain" description="SLBB" evidence="17">
    <location>
        <begin position="176"/>
        <end position="254"/>
    </location>
</feature>
<protein>
    <recommendedName>
        <fullName evidence="20">Soluble ligand binding domain-containing protein</fullName>
    </recommendedName>
</protein>
<evidence type="ECO:0000256" key="10">
    <source>
        <dbReference type="ARBA" id="ARBA00023114"/>
    </source>
</evidence>
<evidence type="ECO:0008006" key="20">
    <source>
        <dbReference type="Google" id="ProtNLM"/>
    </source>
</evidence>
<dbReference type="Pfam" id="PF22461">
    <property type="entry name" value="SLBB_2"/>
    <property type="match status" value="1"/>
</dbReference>
<evidence type="ECO:0000256" key="12">
    <source>
        <dbReference type="ARBA" id="ARBA00023139"/>
    </source>
</evidence>
<keyword evidence="8" id="KW-0625">Polysaccharide transport</keyword>
<keyword evidence="4" id="KW-1134">Transmembrane beta strand</keyword>
<evidence type="ECO:0000313" key="19">
    <source>
        <dbReference type="Proteomes" id="UP000291819"/>
    </source>
</evidence>
<comment type="similarity">
    <text evidence="2">Belongs to the BexD/CtrA/VexA family.</text>
</comment>
<keyword evidence="11 15" id="KW-0472">Membrane</keyword>
<name>A0A4Q9HD79_9SPHI</name>
<keyword evidence="12" id="KW-0564">Palmitate</keyword>
<keyword evidence="6 15" id="KW-0812">Transmembrane</keyword>
<evidence type="ECO:0000256" key="14">
    <source>
        <dbReference type="ARBA" id="ARBA00023288"/>
    </source>
</evidence>
<evidence type="ECO:0000256" key="13">
    <source>
        <dbReference type="ARBA" id="ARBA00023237"/>
    </source>
</evidence>
<comment type="caution">
    <text evidence="18">The sequence shown here is derived from an EMBL/GenBank/DDBJ whole genome shotgun (WGS) entry which is preliminary data.</text>
</comment>
<evidence type="ECO:0000256" key="2">
    <source>
        <dbReference type="ARBA" id="ARBA00009450"/>
    </source>
</evidence>
<dbReference type="GO" id="GO:0046930">
    <property type="term" value="C:pore complex"/>
    <property type="evidence" value="ECO:0007669"/>
    <property type="project" value="UniProtKB-KW"/>
</dbReference>
<evidence type="ECO:0000256" key="4">
    <source>
        <dbReference type="ARBA" id="ARBA00022452"/>
    </source>
</evidence>
<proteinExistence type="inferred from homology"/>
<keyword evidence="13" id="KW-0998">Cell outer membrane</keyword>
<dbReference type="Pfam" id="PF02563">
    <property type="entry name" value="Poly_export"/>
    <property type="match status" value="1"/>
</dbReference>
<evidence type="ECO:0000256" key="5">
    <source>
        <dbReference type="ARBA" id="ARBA00022597"/>
    </source>
</evidence>
<dbReference type="Proteomes" id="UP000291819">
    <property type="component" value="Unassembled WGS sequence"/>
</dbReference>
<accession>A0A4Q9HD79</accession>
<keyword evidence="9" id="KW-0406">Ion transport</keyword>
<dbReference type="Gene3D" id="3.10.560.10">
    <property type="entry name" value="Outer membrane lipoprotein wza domain like"/>
    <property type="match status" value="1"/>
</dbReference>
<evidence type="ECO:0000313" key="18">
    <source>
        <dbReference type="EMBL" id="TBO42175.1"/>
    </source>
</evidence>
<keyword evidence="7" id="KW-0732">Signal</keyword>
<dbReference type="InterPro" id="IPR054765">
    <property type="entry name" value="SLBB_dom"/>
</dbReference>
<evidence type="ECO:0000256" key="1">
    <source>
        <dbReference type="ARBA" id="ARBA00004571"/>
    </source>
</evidence>
<sequence>MILKVFLLLKIILSMSPMLMNLSRKYIYLLVTLFSIFFLSACSVRKERTLFYAPSDIVTDTIKHVYVVNDQGISDAYYKIKISDQLAVRNVQNPEFGATLSTGVSGASANNVAAAGTSQNILSFPVEPDGMVNLPAIGKVGVVGLTRREATIKIQDLYKQKLLKDPIIELTVVNLKVTLLGEFGKQGNFLLEKDNTSLIEIIGEAGGITKTADPKTLKIIRGDRSHPEIIYVNLTDINSLASKKLILQNNDIIVLQPTKGSALSEKLQSFNNIVQPLLVVVNLAVLIFTVTR</sequence>
<evidence type="ECO:0000256" key="15">
    <source>
        <dbReference type="SAM" id="Phobius"/>
    </source>
</evidence>
<dbReference type="InterPro" id="IPR049712">
    <property type="entry name" value="Poly_export"/>
</dbReference>
<keyword evidence="15" id="KW-1133">Transmembrane helix</keyword>
<evidence type="ECO:0000256" key="9">
    <source>
        <dbReference type="ARBA" id="ARBA00023065"/>
    </source>
</evidence>
<dbReference type="GO" id="GO:0015288">
    <property type="term" value="F:porin activity"/>
    <property type="evidence" value="ECO:0007669"/>
    <property type="project" value="UniProtKB-KW"/>
</dbReference>
<comment type="subcellular location">
    <subcellularLocation>
        <location evidence="1">Cell outer membrane</location>
        <topology evidence="1">Multi-pass membrane protein</topology>
    </subcellularLocation>
</comment>
<organism evidence="18 19">
    <name type="scientific">Pedobacter kyonggii</name>
    <dbReference type="NCBI Taxonomy" id="1926871"/>
    <lineage>
        <taxon>Bacteria</taxon>
        <taxon>Pseudomonadati</taxon>
        <taxon>Bacteroidota</taxon>
        <taxon>Sphingobacteriia</taxon>
        <taxon>Sphingobacteriales</taxon>
        <taxon>Sphingobacteriaceae</taxon>
        <taxon>Pedobacter</taxon>
    </lineage>
</organism>
<evidence type="ECO:0000256" key="3">
    <source>
        <dbReference type="ARBA" id="ARBA00022448"/>
    </source>
</evidence>
<dbReference type="InterPro" id="IPR003715">
    <property type="entry name" value="Poly_export_N"/>
</dbReference>